<keyword evidence="1" id="KW-0812">Transmembrane</keyword>
<evidence type="ECO:0000313" key="3">
    <source>
        <dbReference type="Proteomes" id="UP000199126"/>
    </source>
</evidence>
<reference evidence="3" key="1">
    <citation type="submission" date="2016-10" db="EMBL/GenBank/DDBJ databases">
        <authorList>
            <person name="Varghese N."/>
            <person name="Submissions S."/>
        </authorList>
    </citation>
    <scope>NUCLEOTIDE SEQUENCE [LARGE SCALE GENOMIC DNA]</scope>
    <source>
        <strain evidence="3">CGMCC 1.10121</strain>
    </source>
</reference>
<evidence type="ECO:0000313" key="2">
    <source>
        <dbReference type="EMBL" id="SEO29889.1"/>
    </source>
</evidence>
<dbReference type="Proteomes" id="UP000199126">
    <property type="component" value="Unassembled WGS sequence"/>
</dbReference>
<dbReference type="EMBL" id="FODV01000001">
    <property type="protein sequence ID" value="SEO29889.1"/>
    <property type="molecule type" value="Genomic_DNA"/>
</dbReference>
<dbReference type="OrthoDB" id="296686at2157"/>
<proteinExistence type="predicted"/>
<organism evidence="2 3">
    <name type="scientific">Halogranum amylolyticum</name>
    <dbReference type="NCBI Taxonomy" id="660520"/>
    <lineage>
        <taxon>Archaea</taxon>
        <taxon>Methanobacteriati</taxon>
        <taxon>Methanobacteriota</taxon>
        <taxon>Stenosarchaea group</taxon>
        <taxon>Halobacteria</taxon>
        <taxon>Halobacteriales</taxon>
        <taxon>Haloferacaceae</taxon>
    </lineage>
</organism>
<keyword evidence="3" id="KW-1185">Reference proteome</keyword>
<accession>A0A1H8NK68</accession>
<feature type="transmembrane region" description="Helical" evidence="1">
    <location>
        <begin position="6"/>
        <end position="23"/>
    </location>
</feature>
<protein>
    <submittedName>
        <fullName evidence="2">CcmD family protein</fullName>
    </submittedName>
</protein>
<dbReference type="InterPro" id="IPR030888">
    <property type="entry name" value="Put_ccm"/>
</dbReference>
<dbReference type="RefSeq" id="WP_089820955.1">
    <property type="nucleotide sequence ID" value="NZ_FODV01000001.1"/>
</dbReference>
<dbReference type="NCBIfam" id="TIGR04391">
    <property type="entry name" value="CcmD_alt_fam"/>
    <property type="match status" value="1"/>
</dbReference>
<evidence type="ECO:0000256" key="1">
    <source>
        <dbReference type="SAM" id="Phobius"/>
    </source>
</evidence>
<sequence>MEPLLLAGYSIIFVALFIYIVRLQRRLSRLERKVSDLDN</sequence>
<name>A0A1H8NK68_9EURY</name>
<keyword evidence="1" id="KW-0472">Membrane</keyword>
<dbReference type="AlphaFoldDB" id="A0A1H8NK68"/>
<keyword evidence="1" id="KW-1133">Transmembrane helix</keyword>
<gene>
    <name evidence="2" type="ORF">SAMN04487948_101610</name>
</gene>